<evidence type="ECO:0000313" key="3">
    <source>
        <dbReference type="Proteomes" id="UP000019763"/>
    </source>
</evidence>
<gene>
    <name evidence="2" type="ORF">GNI_036300</name>
</gene>
<dbReference type="AlphaFoldDB" id="A0A023BAN7"/>
<sequence length="282" mass="30692">MKSTLSRPNCVRVWVGVLASSTPVSGDPAVATETLERAVPETVKPESGEPEAGPKAPKPEQQVLAELKVPSEDQAAVVATAPVAAQAAAVPTESVEDKAVVEKKPEEELPPMKPMAEARGYWDSDDVPFMARYLQLPRAVGTWQAALTAHAISSDLVWFADTALSFKDNATATKHSLSTLQKPDDSIIAIAAQWQAKLEFAWNRTMRDQIEAYLYRMDRELQTKIVASRTQAAMNIIRDIAGMVSLIQHVAANDLKQDEQDVPQDVPQDSVPQDSVPQDSTP</sequence>
<dbReference type="GeneID" id="22911424"/>
<evidence type="ECO:0000313" key="2">
    <source>
        <dbReference type="EMBL" id="EZG78429.1"/>
    </source>
</evidence>
<reference evidence="2" key="1">
    <citation type="submission" date="2013-12" db="EMBL/GenBank/DDBJ databases">
        <authorList>
            <person name="Omoto C.K."/>
            <person name="Sibley D."/>
            <person name="Venepally P."/>
            <person name="Hadjithomas M."/>
            <person name="Karamycheva S."/>
            <person name="Brunk B."/>
            <person name="Roos D."/>
            <person name="Caler E."/>
            <person name="Lorenzi H."/>
        </authorList>
    </citation>
    <scope>NUCLEOTIDE SEQUENCE</scope>
</reference>
<evidence type="ECO:0000256" key="1">
    <source>
        <dbReference type="SAM" id="MobiDB-lite"/>
    </source>
</evidence>
<comment type="caution">
    <text evidence="2">The sequence shown here is derived from an EMBL/GenBank/DDBJ whole genome shotgun (WGS) entry which is preliminary data.</text>
</comment>
<feature type="region of interest" description="Disordered" evidence="1">
    <location>
        <begin position="256"/>
        <end position="282"/>
    </location>
</feature>
<name>A0A023BAN7_GRENI</name>
<organism evidence="2 3">
    <name type="scientific">Gregarina niphandrodes</name>
    <name type="common">Septate eugregarine</name>
    <dbReference type="NCBI Taxonomy" id="110365"/>
    <lineage>
        <taxon>Eukaryota</taxon>
        <taxon>Sar</taxon>
        <taxon>Alveolata</taxon>
        <taxon>Apicomplexa</taxon>
        <taxon>Conoidasida</taxon>
        <taxon>Gregarinasina</taxon>
        <taxon>Eugregarinorida</taxon>
        <taxon>Gregarinidae</taxon>
        <taxon>Gregarina</taxon>
    </lineage>
</organism>
<dbReference type="Proteomes" id="UP000019763">
    <property type="component" value="Unassembled WGS sequence"/>
</dbReference>
<feature type="compositionally biased region" description="Low complexity" evidence="1">
    <location>
        <begin position="263"/>
        <end position="282"/>
    </location>
</feature>
<feature type="compositionally biased region" description="Basic and acidic residues" evidence="1">
    <location>
        <begin position="34"/>
        <end position="47"/>
    </location>
</feature>
<accession>A0A023BAN7</accession>
<keyword evidence="3" id="KW-1185">Reference proteome</keyword>
<dbReference type="RefSeq" id="XP_011129303.1">
    <property type="nucleotide sequence ID" value="XM_011131001.1"/>
</dbReference>
<proteinExistence type="predicted"/>
<feature type="region of interest" description="Disordered" evidence="1">
    <location>
        <begin position="22"/>
        <end position="60"/>
    </location>
</feature>
<dbReference type="VEuPathDB" id="CryptoDB:GNI_036300"/>
<protein>
    <submittedName>
        <fullName evidence="2">Uncharacterized protein</fullName>
    </submittedName>
</protein>
<dbReference type="EMBL" id="AFNH02000278">
    <property type="protein sequence ID" value="EZG78429.1"/>
    <property type="molecule type" value="Genomic_DNA"/>
</dbReference>